<name>A0A6J7UD57_9ZZZZ</name>
<dbReference type="AlphaFoldDB" id="A0A6J7UD57"/>
<organism evidence="2">
    <name type="scientific">freshwater metagenome</name>
    <dbReference type="NCBI Taxonomy" id="449393"/>
    <lineage>
        <taxon>unclassified sequences</taxon>
        <taxon>metagenomes</taxon>
        <taxon>ecological metagenomes</taxon>
    </lineage>
</organism>
<evidence type="ECO:0000313" key="2">
    <source>
        <dbReference type="EMBL" id="CAB5063540.1"/>
    </source>
</evidence>
<evidence type="ECO:0000256" key="1">
    <source>
        <dbReference type="SAM" id="MobiDB-lite"/>
    </source>
</evidence>
<dbReference type="EMBL" id="CAFBQS010000086">
    <property type="protein sequence ID" value="CAB5063540.1"/>
    <property type="molecule type" value="Genomic_DNA"/>
</dbReference>
<gene>
    <name evidence="2" type="ORF">UFOPK4366_00556</name>
</gene>
<reference evidence="2" key="1">
    <citation type="submission" date="2020-05" db="EMBL/GenBank/DDBJ databases">
        <authorList>
            <person name="Chiriac C."/>
            <person name="Salcher M."/>
            <person name="Ghai R."/>
            <person name="Kavagutti S V."/>
        </authorList>
    </citation>
    <scope>NUCLEOTIDE SEQUENCE</scope>
</reference>
<accession>A0A6J7UD57</accession>
<sequence length="76" mass="8264">MFTITANLKITKREVAIAQMQLLIEMARRNLKCGFSAWLGSKKLTANKAPTTPIANTRSSHCKTGSNPETKSTAAL</sequence>
<feature type="region of interest" description="Disordered" evidence="1">
    <location>
        <begin position="49"/>
        <end position="76"/>
    </location>
</feature>
<proteinExistence type="predicted"/>
<protein>
    <submittedName>
        <fullName evidence="2">Unannotated protein</fullName>
    </submittedName>
</protein>